<keyword evidence="2" id="KW-0732">Signal</keyword>
<dbReference type="SMART" id="SM00205">
    <property type="entry name" value="THN"/>
    <property type="match status" value="1"/>
</dbReference>
<dbReference type="EMBL" id="ML213503">
    <property type="protein sequence ID" value="TFK56566.1"/>
    <property type="molecule type" value="Genomic_DNA"/>
</dbReference>
<feature type="chain" id="PRO_5022727482" evidence="2">
    <location>
        <begin position="18"/>
        <end position="177"/>
    </location>
</feature>
<dbReference type="PRINTS" id="PR00347">
    <property type="entry name" value="THAUMATIN"/>
</dbReference>
<dbReference type="PANTHER" id="PTHR31048">
    <property type="entry name" value="OS03G0233200 PROTEIN"/>
    <property type="match status" value="1"/>
</dbReference>
<gene>
    <name evidence="3" type="ORF">OE88DRAFT_1730045</name>
</gene>
<evidence type="ECO:0000256" key="2">
    <source>
        <dbReference type="SAM" id="SignalP"/>
    </source>
</evidence>
<evidence type="ECO:0000313" key="4">
    <source>
        <dbReference type="Proteomes" id="UP000305948"/>
    </source>
</evidence>
<dbReference type="Pfam" id="PF00314">
    <property type="entry name" value="Thaumatin"/>
    <property type="match status" value="1"/>
</dbReference>
<sequence>MFAPVSILAIAATVASAVVIRAPADTSVTILNNCSYQVDPAFFPVVTENGASTGGFPLAAGASQAVTLPANYSGRIWGRTGCDSAGQCTTGTCPGGESCIDPAPTGPTLAQITLDGYAGYDYFNPTSGDNFNIPLTIIPGSGCSTAPVSCTDANGDGNGCGATNSCPTGTTYTIQFC</sequence>
<organism evidence="3 4">
    <name type="scientific">Heliocybe sulcata</name>
    <dbReference type="NCBI Taxonomy" id="5364"/>
    <lineage>
        <taxon>Eukaryota</taxon>
        <taxon>Fungi</taxon>
        <taxon>Dikarya</taxon>
        <taxon>Basidiomycota</taxon>
        <taxon>Agaricomycotina</taxon>
        <taxon>Agaricomycetes</taxon>
        <taxon>Gloeophyllales</taxon>
        <taxon>Gloeophyllaceae</taxon>
        <taxon>Heliocybe</taxon>
    </lineage>
</organism>
<feature type="disulfide bond" evidence="1">
    <location>
        <begin position="93"/>
        <end position="99"/>
    </location>
</feature>
<keyword evidence="4" id="KW-1185">Reference proteome</keyword>
<evidence type="ECO:0000313" key="3">
    <source>
        <dbReference type="EMBL" id="TFK56566.1"/>
    </source>
</evidence>
<dbReference type="AlphaFoldDB" id="A0A5C3NJA9"/>
<dbReference type="Gene3D" id="2.60.110.10">
    <property type="entry name" value="Thaumatin"/>
    <property type="match status" value="1"/>
</dbReference>
<dbReference type="InterPro" id="IPR037176">
    <property type="entry name" value="Osmotin/thaumatin-like_sf"/>
</dbReference>
<reference evidence="3 4" key="1">
    <citation type="journal article" date="2019" name="Nat. Ecol. Evol.">
        <title>Megaphylogeny resolves global patterns of mushroom evolution.</title>
        <authorList>
            <person name="Varga T."/>
            <person name="Krizsan K."/>
            <person name="Foldi C."/>
            <person name="Dima B."/>
            <person name="Sanchez-Garcia M."/>
            <person name="Sanchez-Ramirez S."/>
            <person name="Szollosi G.J."/>
            <person name="Szarkandi J.G."/>
            <person name="Papp V."/>
            <person name="Albert L."/>
            <person name="Andreopoulos W."/>
            <person name="Angelini C."/>
            <person name="Antonin V."/>
            <person name="Barry K.W."/>
            <person name="Bougher N.L."/>
            <person name="Buchanan P."/>
            <person name="Buyck B."/>
            <person name="Bense V."/>
            <person name="Catcheside P."/>
            <person name="Chovatia M."/>
            <person name="Cooper J."/>
            <person name="Damon W."/>
            <person name="Desjardin D."/>
            <person name="Finy P."/>
            <person name="Geml J."/>
            <person name="Haridas S."/>
            <person name="Hughes K."/>
            <person name="Justo A."/>
            <person name="Karasinski D."/>
            <person name="Kautmanova I."/>
            <person name="Kiss B."/>
            <person name="Kocsube S."/>
            <person name="Kotiranta H."/>
            <person name="LaButti K.M."/>
            <person name="Lechner B.E."/>
            <person name="Liimatainen K."/>
            <person name="Lipzen A."/>
            <person name="Lukacs Z."/>
            <person name="Mihaltcheva S."/>
            <person name="Morgado L.N."/>
            <person name="Niskanen T."/>
            <person name="Noordeloos M.E."/>
            <person name="Ohm R.A."/>
            <person name="Ortiz-Santana B."/>
            <person name="Ovrebo C."/>
            <person name="Racz N."/>
            <person name="Riley R."/>
            <person name="Savchenko A."/>
            <person name="Shiryaev A."/>
            <person name="Soop K."/>
            <person name="Spirin V."/>
            <person name="Szebenyi C."/>
            <person name="Tomsovsky M."/>
            <person name="Tulloss R.E."/>
            <person name="Uehling J."/>
            <person name="Grigoriev I.V."/>
            <person name="Vagvolgyi C."/>
            <person name="Papp T."/>
            <person name="Martin F.M."/>
            <person name="Miettinen O."/>
            <person name="Hibbett D.S."/>
            <person name="Nagy L.G."/>
        </authorList>
    </citation>
    <scope>NUCLEOTIDE SEQUENCE [LARGE SCALE GENOMIC DNA]</scope>
    <source>
        <strain evidence="3 4">OMC1185</strain>
    </source>
</reference>
<dbReference type="Proteomes" id="UP000305948">
    <property type="component" value="Unassembled WGS sequence"/>
</dbReference>
<accession>A0A5C3NJA9</accession>
<dbReference type="PIRSF" id="PIRSF002703">
    <property type="entry name" value="Thaumatin"/>
    <property type="match status" value="1"/>
</dbReference>
<name>A0A5C3NJA9_9AGAM</name>
<feature type="disulfide bond" evidence="1">
    <location>
        <begin position="82"/>
        <end position="88"/>
    </location>
</feature>
<dbReference type="InterPro" id="IPR001938">
    <property type="entry name" value="Thaumatin"/>
</dbReference>
<keyword evidence="1" id="KW-1015">Disulfide bond</keyword>
<dbReference type="SUPFAM" id="SSF49870">
    <property type="entry name" value="Osmotin, thaumatin-like protein"/>
    <property type="match status" value="1"/>
</dbReference>
<protein>
    <submittedName>
        <fullName evidence="3">Osmotin thaumatin-like protein</fullName>
    </submittedName>
</protein>
<proteinExistence type="predicted"/>
<feature type="signal peptide" evidence="2">
    <location>
        <begin position="1"/>
        <end position="17"/>
    </location>
</feature>
<dbReference type="OrthoDB" id="430315at2759"/>
<dbReference type="PROSITE" id="PS51367">
    <property type="entry name" value="THAUMATIN_2"/>
    <property type="match status" value="1"/>
</dbReference>
<evidence type="ECO:0000256" key="1">
    <source>
        <dbReference type="PIRSR" id="PIRSR002703-1"/>
    </source>
</evidence>